<dbReference type="GO" id="GO:0042601">
    <property type="term" value="C:endospore-forming forespore"/>
    <property type="evidence" value="ECO:0007669"/>
    <property type="project" value="InterPro"/>
</dbReference>
<dbReference type="NCBIfam" id="NF002843">
    <property type="entry name" value="PRK03081.1"/>
    <property type="match status" value="1"/>
</dbReference>
<keyword evidence="9" id="KW-1185">Reference proteome</keyword>
<dbReference type="STRING" id="79883.GCA_001636495_03957"/>
<evidence type="ECO:0000313" key="6">
    <source>
        <dbReference type="EMBL" id="TYS55473.1"/>
    </source>
</evidence>
<sequence length="54" mass="6184">MRNKARNFPNPNDNKFEGEGRAKSEYASKRANGTINTHPQERMRASGAREEDTF</sequence>
<protein>
    <recommendedName>
        <fullName evidence="2 3">Small, acid-soluble spore protein K</fullName>
        <shortName evidence="2">SASP K</shortName>
    </recommendedName>
</protein>
<evidence type="ECO:0000313" key="12">
    <source>
        <dbReference type="Proteomes" id="UP000324517"/>
    </source>
</evidence>
<evidence type="ECO:0000313" key="10">
    <source>
        <dbReference type="Proteomes" id="UP000322524"/>
    </source>
</evidence>
<gene>
    <name evidence="2" type="primary">sspK</name>
    <name evidence="5" type="ORF">B4U37_05190</name>
    <name evidence="6" type="ORF">FZC74_19145</name>
    <name evidence="8" type="ORF">FZC75_18700</name>
    <name evidence="7" type="ORF">FZC76_12420</name>
</gene>
<comment type="similarity">
    <text evidence="2">Belongs to the SspK family.</text>
</comment>
<keyword evidence="1 2" id="KW-0749">Sporulation</keyword>
<reference evidence="10 11" key="2">
    <citation type="submission" date="2019-08" db="EMBL/GenBank/DDBJ databases">
        <title>Bacillus genomes from the desert of Cuatro Cienegas, Coahuila.</title>
        <authorList>
            <person name="Olmedo-Alvarez G."/>
        </authorList>
    </citation>
    <scope>NUCLEOTIDE SEQUENCE [LARGE SCALE GENOMIC DNA]</scope>
    <source>
        <strain evidence="7 10">CH28_1T</strain>
        <strain evidence="6 11">CH88_3T</strain>
        <strain evidence="8 12">CH98b_3T</strain>
    </source>
</reference>
<evidence type="ECO:0000313" key="5">
    <source>
        <dbReference type="EMBL" id="ART75474.1"/>
    </source>
</evidence>
<dbReference type="AlphaFoldDB" id="A0A1Y0CK80"/>
<organism evidence="7 10">
    <name type="scientific">Sutcliffiella horikoshii</name>
    <dbReference type="NCBI Taxonomy" id="79883"/>
    <lineage>
        <taxon>Bacteria</taxon>
        <taxon>Bacillati</taxon>
        <taxon>Bacillota</taxon>
        <taxon>Bacilli</taxon>
        <taxon>Bacillales</taxon>
        <taxon>Bacillaceae</taxon>
        <taxon>Sutcliffiella</taxon>
    </lineage>
</organism>
<dbReference type="InterPro" id="IPR012611">
    <property type="entry name" value="SASP_SspK"/>
</dbReference>
<evidence type="ECO:0000256" key="1">
    <source>
        <dbReference type="ARBA" id="ARBA00022969"/>
    </source>
</evidence>
<reference evidence="5 9" key="1">
    <citation type="submission" date="2017-04" db="EMBL/GenBank/DDBJ databases">
        <title>Complete Genome Sequence of the Bacillus horikoshii 20a strain from Cuatro Cienegas, Coahuila, Mexico.</title>
        <authorList>
            <person name="Zarza E."/>
            <person name="Alcaraz L.D."/>
            <person name="Aguilar-Salinas B."/>
            <person name="Islas A."/>
            <person name="Olmedo-Alvarez G."/>
        </authorList>
    </citation>
    <scope>NUCLEOTIDE SEQUENCE [LARGE SCALE GENOMIC DNA]</scope>
    <source>
        <strain evidence="5 9">20a</strain>
    </source>
</reference>
<dbReference type="EMBL" id="VTET01000011">
    <property type="protein sequence ID" value="TYS68026.1"/>
    <property type="molecule type" value="Genomic_DNA"/>
</dbReference>
<dbReference type="GO" id="GO:0030436">
    <property type="term" value="P:asexual sporulation"/>
    <property type="evidence" value="ECO:0007669"/>
    <property type="project" value="UniProtKB-UniRule"/>
</dbReference>
<proteinExistence type="evidence at transcript level"/>
<dbReference type="GeneID" id="96737822"/>
<dbReference type="Proteomes" id="UP000322524">
    <property type="component" value="Unassembled WGS sequence"/>
</dbReference>
<evidence type="ECO:0000313" key="8">
    <source>
        <dbReference type="EMBL" id="TYS68026.1"/>
    </source>
</evidence>
<dbReference type="RefSeq" id="WP_010198995.1">
    <property type="nucleotide sequence ID" value="NZ_CP020880.1"/>
</dbReference>
<evidence type="ECO:0000256" key="4">
    <source>
        <dbReference type="SAM" id="MobiDB-lite"/>
    </source>
</evidence>
<dbReference type="Proteomes" id="UP000324517">
    <property type="component" value="Unassembled WGS sequence"/>
</dbReference>
<comment type="induction">
    <text evidence="2">Expressed only in the forespore compartment of sporulating cells.</text>
</comment>
<evidence type="ECO:0000256" key="2">
    <source>
        <dbReference type="HAMAP-Rule" id="MF_01504"/>
    </source>
</evidence>
<dbReference type="EMBL" id="VTEU01000012">
    <property type="protein sequence ID" value="TYS55473.1"/>
    <property type="molecule type" value="Genomic_DNA"/>
</dbReference>
<dbReference type="KEGG" id="bhk:B4U37_05190"/>
<feature type="compositionally biased region" description="Basic and acidic residues" evidence="4">
    <location>
        <begin position="39"/>
        <end position="54"/>
    </location>
</feature>
<evidence type="ECO:0000313" key="7">
    <source>
        <dbReference type="EMBL" id="TYS67395.1"/>
    </source>
</evidence>
<dbReference type="GO" id="GO:0030435">
    <property type="term" value="P:sporulation resulting in formation of a cellular spore"/>
    <property type="evidence" value="ECO:0007669"/>
    <property type="project" value="UniProtKB-KW"/>
</dbReference>
<dbReference type="Proteomes" id="UP000195573">
    <property type="component" value="Chromosome"/>
</dbReference>
<dbReference type="EMBL" id="CP020880">
    <property type="protein sequence ID" value="ART75474.1"/>
    <property type="molecule type" value="Genomic_DNA"/>
</dbReference>
<dbReference type="Proteomes" id="UP000323393">
    <property type="component" value="Unassembled WGS sequence"/>
</dbReference>
<evidence type="ECO:0000256" key="3">
    <source>
        <dbReference type="NCBIfam" id="TIGR03091"/>
    </source>
</evidence>
<dbReference type="OrthoDB" id="2382188at2"/>
<name>A0A1Y0CK80_9BACI</name>
<dbReference type="HAMAP" id="MF_01504">
    <property type="entry name" value="SspK"/>
    <property type="match status" value="1"/>
</dbReference>
<feature type="region of interest" description="Disordered" evidence="4">
    <location>
        <begin position="1"/>
        <end position="54"/>
    </location>
</feature>
<dbReference type="Pfam" id="PF08176">
    <property type="entry name" value="SspK"/>
    <property type="match status" value="1"/>
</dbReference>
<accession>A0A1Y0CK80</accession>
<comment type="subcellular location">
    <subcellularLocation>
        <location evidence="2">Spore core</location>
    </subcellularLocation>
</comment>
<dbReference type="EMBL" id="VTEV01000005">
    <property type="protein sequence ID" value="TYS67395.1"/>
    <property type="molecule type" value="Genomic_DNA"/>
</dbReference>
<dbReference type="NCBIfam" id="TIGR03091">
    <property type="entry name" value="SASP_sspK"/>
    <property type="match status" value="1"/>
</dbReference>
<feature type="compositionally biased region" description="Basic and acidic residues" evidence="4">
    <location>
        <begin position="14"/>
        <end position="28"/>
    </location>
</feature>
<evidence type="ECO:0000313" key="11">
    <source>
        <dbReference type="Proteomes" id="UP000323393"/>
    </source>
</evidence>
<evidence type="ECO:0000313" key="9">
    <source>
        <dbReference type="Proteomes" id="UP000195573"/>
    </source>
</evidence>